<organism evidence="4 5">
    <name type="scientific">Imshaugia aleurites</name>
    <dbReference type="NCBI Taxonomy" id="172621"/>
    <lineage>
        <taxon>Eukaryota</taxon>
        <taxon>Fungi</taxon>
        <taxon>Dikarya</taxon>
        <taxon>Ascomycota</taxon>
        <taxon>Pezizomycotina</taxon>
        <taxon>Lecanoromycetes</taxon>
        <taxon>OSLEUM clade</taxon>
        <taxon>Lecanoromycetidae</taxon>
        <taxon>Lecanorales</taxon>
        <taxon>Lecanorineae</taxon>
        <taxon>Parmeliaceae</taxon>
        <taxon>Imshaugia</taxon>
    </lineage>
</organism>
<dbReference type="SMART" id="SM00248">
    <property type="entry name" value="ANK"/>
    <property type="match status" value="7"/>
</dbReference>
<dbReference type="InterPro" id="IPR002110">
    <property type="entry name" value="Ankyrin_rpt"/>
</dbReference>
<dbReference type="AlphaFoldDB" id="A0A8H3FU83"/>
<dbReference type="PANTHER" id="PTHR24198">
    <property type="entry name" value="ANKYRIN REPEAT AND PROTEIN KINASE DOMAIN-CONTAINING PROTEIN"/>
    <property type="match status" value="1"/>
</dbReference>
<comment type="caution">
    <text evidence="4">The sequence shown here is derived from an EMBL/GenBank/DDBJ whole genome shotgun (WGS) entry which is preliminary data.</text>
</comment>
<name>A0A8H3FU83_9LECA</name>
<protein>
    <submittedName>
        <fullName evidence="4">Ankyrin repeat and death domain-containing protein 1A</fullName>
    </submittedName>
</protein>
<dbReference type="Gene3D" id="1.25.40.20">
    <property type="entry name" value="Ankyrin repeat-containing domain"/>
    <property type="match status" value="1"/>
</dbReference>
<proteinExistence type="predicted"/>
<sequence length="454" mass="49846">MQLIHVTPLSEAAEDCKLEIVEELLSAGAIIGGPKTESNALAKACDSRQHIVIELLLEALSGTEYEAEIRSEALSAAMKGGNDDIACLLLEHGTSSSFEMLRQARSAGVLEAVKMMVDEGIDINEDDGNDAPLLQVAASHSRQDVVHFLIERGASFTLHSAKYGSPLIAALEGTMAPFLRSWSQPESCRSLAKQLPLPSLEPLSNPLIIGGGKKKQDKPGYKEVSQCEQIVRSLFDTGAEMDTTIRNFGNALHLASYMGSEFIVRQLLKRMEDVNIFGGYFESPLIAALKGDHPTIVRLLLGRGIEVNRSAPEHGFALHYACAHGSKKLIQILLDHGADINAYDEKHGSALASALALAALPPISPTEEQCAKVELLLRHEPKVQIRECDLLAAVSWTESANYTTFRSRLVNTLIEHGKTAKFTAKIREALDENFQYECDKDLRELFYRLERRDT</sequence>
<dbReference type="SUPFAM" id="SSF48403">
    <property type="entry name" value="Ankyrin repeat"/>
    <property type="match status" value="2"/>
</dbReference>
<keyword evidence="1" id="KW-0677">Repeat</keyword>
<dbReference type="PROSITE" id="PS50088">
    <property type="entry name" value="ANK_REPEAT"/>
    <property type="match status" value="1"/>
</dbReference>
<feature type="repeat" description="ANK" evidence="3">
    <location>
        <begin position="313"/>
        <end position="345"/>
    </location>
</feature>
<evidence type="ECO:0000256" key="1">
    <source>
        <dbReference type="ARBA" id="ARBA00022737"/>
    </source>
</evidence>
<evidence type="ECO:0000313" key="5">
    <source>
        <dbReference type="Proteomes" id="UP000664534"/>
    </source>
</evidence>
<evidence type="ECO:0000256" key="3">
    <source>
        <dbReference type="PROSITE-ProRule" id="PRU00023"/>
    </source>
</evidence>
<gene>
    <name evidence="4" type="primary">ANKDD1A</name>
    <name evidence="4" type="ORF">IMSHALPRED_007846</name>
</gene>
<dbReference type="PANTHER" id="PTHR24198:SF165">
    <property type="entry name" value="ANKYRIN REPEAT-CONTAINING PROTEIN-RELATED"/>
    <property type="match status" value="1"/>
</dbReference>
<dbReference type="OrthoDB" id="4772757at2759"/>
<reference evidence="4" key="1">
    <citation type="submission" date="2021-03" db="EMBL/GenBank/DDBJ databases">
        <authorList>
            <person name="Tagirdzhanova G."/>
        </authorList>
    </citation>
    <scope>NUCLEOTIDE SEQUENCE</scope>
</reference>
<keyword evidence="2 3" id="KW-0040">ANK repeat</keyword>
<dbReference type="InterPro" id="IPR036770">
    <property type="entry name" value="Ankyrin_rpt-contain_sf"/>
</dbReference>
<accession>A0A8H3FU83</accession>
<dbReference type="Pfam" id="PF12796">
    <property type="entry name" value="Ank_2"/>
    <property type="match status" value="2"/>
</dbReference>
<evidence type="ECO:0000313" key="4">
    <source>
        <dbReference type="EMBL" id="CAF9929192.1"/>
    </source>
</evidence>
<evidence type="ECO:0000256" key="2">
    <source>
        <dbReference type="ARBA" id="ARBA00023043"/>
    </source>
</evidence>
<keyword evidence="5" id="KW-1185">Reference proteome</keyword>
<dbReference type="EMBL" id="CAJPDT010000052">
    <property type="protein sequence ID" value="CAF9929192.1"/>
    <property type="molecule type" value="Genomic_DNA"/>
</dbReference>
<dbReference type="PROSITE" id="PS50297">
    <property type="entry name" value="ANK_REP_REGION"/>
    <property type="match status" value="1"/>
</dbReference>
<dbReference type="Proteomes" id="UP000664534">
    <property type="component" value="Unassembled WGS sequence"/>
</dbReference>